<accession>A0ABY1Q9V8</accession>
<keyword evidence="7" id="KW-1185">Reference proteome</keyword>
<organism evidence="6 7">
    <name type="scientific">Noviherbaspirillum suwonense</name>
    <dbReference type="NCBI Taxonomy" id="1224511"/>
    <lineage>
        <taxon>Bacteria</taxon>
        <taxon>Pseudomonadati</taxon>
        <taxon>Pseudomonadota</taxon>
        <taxon>Betaproteobacteria</taxon>
        <taxon>Burkholderiales</taxon>
        <taxon>Oxalobacteraceae</taxon>
        <taxon>Noviherbaspirillum</taxon>
    </lineage>
</organism>
<feature type="transmembrane region" description="Helical" evidence="5">
    <location>
        <begin position="84"/>
        <end position="102"/>
    </location>
</feature>
<comment type="similarity">
    <text evidence="5">Belongs to the 4-toluene sulfonate uptake permease (TSUP) (TC 2.A.102) family.</text>
</comment>
<dbReference type="PANTHER" id="PTHR43483">
    <property type="entry name" value="MEMBRANE TRANSPORTER PROTEIN HI_0806-RELATED"/>
    <property type="match status" value="1"/>
</dbReference>
<name>A0ABY1Q9V8_9BURK</name>
<evidence type="ECO:0000256" key="2">
    <source>
        <dbReference type="ARBA" id="ARBA00022692"/>
    </source>
</evidence>
<protein>
    <recommendedName>
        <fullName evidence="5">Probable membrane transporter protein</fullName>
    </recommendedName>
</protein>
<feature type="transmembrane region" description="Helical" evidence="5">
    <location>
        <begin position="208"/>
        <end position="231"/>
    </location>
</feature>
<comment type="caution">
    <text evidence="6">The sequence shown here is derived from an EMBL/GenBank/DDBJ whole genome shotgun (WGS) entry which is preliminary data.</text>
</comment>
<dbReference type="EMBL" id="FXUL01000010">
    <property type="protein sequence ID" value="SMP64916.1"/>
    <property type="molecule type" value="Genomic_DNA"/>
</dbReference>
<evidence type="ECO:0000256" key="3">
    <source>
        <dbReference type="ARBA" id="ARBA00022989"/>
    </source>
</evidence>
<feature type="transmembrane region" description="Helical" evidence="5">
    <location>
        <begin position="180"/>
        <end position="202"/>
    </location>
</feature>
<keyword evidence="2 5" id="KW-0812">Transmembrane</keyword>
<dbReference type="Pfam" id="PF01925">
    <property type="entry name" value="TauE"/>
    <property type="match status" value="1"/>
</dbReference>
<sequence>MAWFAIYLASGAFVGILAGLLGIGGGMTLVPVLAALFTAQHFAPDHIVHLALGTAMASIVFTSASSVREHWRLGGVDLAIVRRMAPGMVTGSLLSTLAAGWIAQRHLALAFAVIVYAGATQMILNRKPAAARPLPGAAPLFGAGLVIGTICGLVSAGGAFLTVPFMLWCGVPLRTAIGTAALLGIPVAVIGTVGYLVSGWSIPQLPAWSAGFILLPALLGLVSGSIVTAPFGARLAHRLPVLALKRIFALLLYLLATKMLLTYW</sequence>
<feature type="transmembrane region" description="Helical" evidence="5">
    <location>
        <begin position="243"/>
        <end position="261"/>
    </location>
</feature>
<feature type="transmembrane region" description="Helical" evidence="5">
    <location>
        <begin position="6"/>
        <end position="35"/>
    </location>
</feature>
<dbReference type="Proteomes" id="UP001158049">
    <property type="component" value="Unassembled WGS sequence"/>
</dbReference>
<comment type="subcellular location">
    <subcellularLocation>
        <location evidence="5">Cell membrane</location>
        <topology evidence="5">Multi-pass membrane protein</topology>
    </subcellularLocation>
    <subcellularLocation>
        <location evidence="1">Membrane</location>
        <topology evidence="1">Multi-pass membrane protein</topology>
    </subcellularLocation>
</comment>
<evidence type="ECO:0000313" key="7">
    <source>
        <dbReference type="Proteomes" id="UP001158049"/>
    </source>
</evidence>
<dbReference type="RefSeq" id="WP_283442960.1">
    <property type="nucleotide sequence ID" value="NZ_FXUL01000010.1"/>
</dbReference>
<dbReference type="PANTHER" id="PTHR43483:SF3">
    <property type="entry name" value="MEMBRANE TRANSPORTER PROTEIN HI_0806-RELATED"/>
    <property type="match status" value="1"/>
</dbReference>
<dbReference type="InterPro" id="IPR002781">
    <property type="entry name" value="TM_pro_TauE-like"/>
</dbReference>
<evidence type="ECO:0000256" key="4">
    <source>
        <dbReference type="ARBA" id="ARBA00023136"/>
    </source>
</evidence>
<reference evidence="6 7" key="1">
    <citation type="submission" date="2017-05" db="EMBL/GenBank/DDBJ databases">
        <authorList>
            <person name="Varghese N."/>
            <person name="Submissions S."/>
        </authorList>
    </citation>
    <scope>NUCLEOTIDE SEQUENCE [LARGE SCALE GENOMIC DNA]</scope>
    <source>
        <strain evidence="6 7">DSM 26001</strain>
    </source>
</reference>
<gene>
    <name evidence="6" type="ORF">SAMN06295970_110119</name>
</gene>
<proteinExistence type="inferred from homology"/>
<keyword evidence="5" id="KW-1003">Cell membrane</keyword>
<feature type="transmembrane region" description="Helical" evidence="5">
    <location>
        <begin position="144"/>
        <end position="168"/>
    </location>
</feature>
<evidence type="ECO:0000256" key="1">
    <source>
        <dbReference type="ARBA" id="ARBA00004141"/>
    </source>
</evidence>
<evidence type="ECO:0000256" key="5">
    <source>
        <dbReference type="RuleBase" id="RU363041"/>
    </source>
</evidence>
<feature type="transmembrane region" description="Helical" evidence="5">
    <location>
        <begin position="107"/>
        <end position="124"/>
    </location>
</feature>
<evidence type="ECO:0000313" key="6">
    <source>
        <dbReference type="EMBL" id="SMP64916.1"/>
    </source>
</evidence>
<feature type="transmembrane region" description="Helical" evidence="5">
    <location>
        <begin position="47"/>
        <end position="64"/>
    </location>
</feature>
<keyword evidence="4 5" id="KW-0472">Membrane</keyword>
<keyword evidence="3 5" id="KW-1133">Transmembrane helix</keyword>